<keyword evidence="4" id="KW-1185">Reference proteome</keyword>
<dbReference type="Pfam" id="PF01266">
    <property type="entry name" value="DAO"/>
    <property type="match status" value="1"/>
</dbReference>
<dbReference type="AlphaFoldDB" id="A0A2S0HWV6"/>
<dbReference type="Gene3D" id="3.50.50.60">
    <property type="entry name" value="FAD/NAD(P)-binding domain"/>
    <property type="match status" value="1"/>
</dbReference>
<dbReference type="Gene3D" id="3.30.9.10">
    <property type="entry name" value="D-Amino Acid Oxidase, subunit A, domain 2"/>
    <property type="match status" value="1"/>
</dbReference>
<dbReference type="Proteomes" id="UP000238442">
    <property type="component" value="Chromosome"/>
</dbReference>
<organism evidence="3 4">
    <name type="scientific">Pukyongia salina</name>
    <dbReference type="NCBI Taxonomy" id="2094025"/>
    <lineage>
        <taxon>Bacteria</taxon>
        <taxon>Pseudomonadati</taxon>
        <taxon>Bacteroidota</taxon>
        <taxon>Flavobacteriia</taxon>
        <taxon>Flavobacteriales</taxon>
        <taxon>Flavobacteriaceae</taxon>
        <taxon>Pukyongia</taxon>
    </lineage>
</organism>
<evidence type="ECO:0000313" key="3">
    <source>
        <dbReference type="EMBL" id="AVI51106.1"/>
    </source>
</evidence>
<dbReference type="SUPFAM" id="SSF54373">
    <property type="entry name" value="FAD-linked reductases, C-terminal domain"/>
    <property type="match status" value="1"/>
</dbReference>
<feature type="domain" description="FAD dependent oxidoreductase" evidence="2">
    <location>
        <begin position="10"/>
        <end position="333"/>
    </location>
</feature>
<evidence type="ECO:0000259" key="2">
    <source>
        <dbReference type="Pfam" id="PF01266"/>
    </source>
</evidence>
<reference evidence="3 4" key="1">
    <citation type="submission" date="2018-02" db="EMBL/GenBank/DDBJ databases">
        <title>Genomic analysis of the strain RR4-38 isolated from a seawater recirculating aquaculture system.</title>
        <authorList>
            <person name="Kim Y.-S."/>
            <person name="Jang Y.H."/>
            <person name="Kim K.-H."/>
        </authorList>
    </citation>
    <scope>NUCLEOTIDE SEQUENCE [LARGE SCALE GENOMIC DNA]</scope>
    <source>
        <strain evidence="3 4">RR4-38</strain>
    </source>
</reference>
<dbReference type="EMBL" id="CP027062">
    <property type="protein sequence ID" value="AVI51106.1"/>
    <property type="molecule type" value="Genomic_DNA"/>
</dbReference>
<dbReference type="SUPFAM" id="SSF51971">
    <property type="entry name" value="Nucleotide-binding domain"/>
    <property type="match status" value="1"/>
</dbReference>
<dbReference type="InterPro" id="IPR006076">
    <property type="entry name" value="FAD-dep_OxRdtase"/>
</dbReference>
<evidence type="ECO:0000313" key="4">
    <source>
        <dbReference type="Proteomes" id="UP000238442"/>
    </source>
</evidence>
<accession>A0A2S0HWV6</accession>
<name>A0A2S0HWV6_9FLAO</name>
<keyword evidence="1" id="KW-0560">Oxidoreductase</keyword>
<gene>
    <name evidence="3" type="ORF">C5O00_07935</name>
</gene>
<dbReference type="InterPro" id="IPR036188">
    <property type="entry name" value="FAD/NAD-bd_sf"/>
</dbReference>
<dbReference type="GO" id="GO:0016491">
    <property type="term" value="F:oxidoreductase activity"/>
    <property type="evidence" value="ECO:0007669"/>
    <property type="project" value="UniProtKB-KW"/>
</dbReference>
<dbReference type="PANTHER" id="PTHR13847">
    <property type="entry name" value="SARCOSINE DEHYDROGENASE-RELATED"/>
    <property type="match status" value="1"/>
</dbReference>
<sequence length="352" mass="39597">MQKTELRHLDYIIVGCGIAGIAICERLEADSKSFVVFDSGVYSATSVAGGVVNPMVLKRLNPVWKAAQFLNTARPFYEGLQKKLNTNILADQPLLRIFTTAEEQNDWTVASDSPAMEQFLLPEIIKNTNNNIFAPLGYGAVRNSFRIDTTSLLKSYKNDLQSSGNLIGEEFDYNELKETNDGFVYRDISTRYVIFAEGSAVLKNPWFTLDSIIPKKGEYLLIRSRELKCTSTLKGPYFMIPTEDDLYMVGATFAHGDFSYDKTVKGRQTLEEAIQKMVKCPYEVVDQICGMRPTVKDRRPLIGSLNTNGIYFLNGLGTRGLLMAPLLSQWLYQLIENNAALPSEVDIRRFSN</sequence>
<proteinExistence type="predicted"/>
<protein>
    <submittedName>
        <fullName evidence="3">FAD-dependent oxidoreductase</fullName>
    </submittedName>
</protein>
<dbReference type="PANTHER" id="PTHR13847:SF289">
    <property type="entry name" value="GLYCINE OXIDASE"/>
    <property type="match status" value="1"/>
</dbReference>
<dbReference type="GO" id="GO:0005737">
    <property type="term" value="C:cytoplasm"/>
    <property type="evidence" value="ECO:0007669"/>
    <property type="project" value="TreeGrafter"/>
</dbReference>
<evidence type="ECO:0000256" key="1">
    <source>
        <dbReference type="ARBA" id="ARBA00023002"/>
    </source>
</evidence>
<dbReference type="KEGG" id="aue:C5O00_07935"/>